<evidence type="ECO:0000256" key="4">
    <source>
        <dbReference type="ARBA" id="ARBA00022741"/>
    </source>
</evidence>
<evidence type="ECO:0000256" key="3">
    <source>
        <dbReference type="ARBA" id="ARBA00022598"/>
    </source>
</evidence>
<evidence type="ECO:0000256" key="7">
    <source>
        <dbReference type="ARBA" id="ARBA00023146"/>
    </source>
</evidence>
<dbReference type="Pfam" id="PF19269">
    <property type="entry name" value="Anticodon_2"/>
    <property type="match status" value="1"/>
</dbReference>
<dbReference type="InterPro" id="IPR008925">
    <property type="entry name" value="aa_tRNA-synth_I_cd-bd_sf"/>
</dbReference>
<dbReference type="SUPFAM" id="SSF48163">
    <property type="entry name" value="An anticodon-binding domain of class I aminoacyl-tRNA synthetases"/>
    <property type="match status" value="1"/>
</dbReference>
<feature type="domain" description="Aminoacyl-tRNA synthetase class I anticodon-binding" evidence="10">
    <location>
        <begin position="342"/>
        <end position="487"/>
    </location>
</feature>
<dbReference type="FunFam" id="1.10.10.350:FF:000002">
    <property type="entry name" value="Glutamate--tRNA ligase"/>
    <property type="match status" value="1"/>
</dbReference>
<gene>
    <name evidence="8 11" type="primary">gltX</name>
    <name evidence="11" type="ORF">R28058_34801</name>
</gene>
<dbReference type="EC" id="6.1.1.17" evidence="8"/>
<dbReference type="FunFam" id="3.40.50.620:FF:000045">
    <property type="entry name" value="Glutamate--tRNA ligase, mitochondrial"/>
    <property type="match status" value="1"/>
</dbReference>
<dbReference type="HAMAP" id="MF_00022">
    <property type="entry name" value="Glu_tRNA_synth_type1"/>
    <property type="match status" value="1"/>
</dbReference>
<feature type="binding site" evidence="8">
    <location>
        <position position="261"/>
    </location>
    <ligand>
        <name>ATP</name>
        <dbReference type="ChEBI" id="CHEBI:30616"/>
    </ligand>
</feature>
<sequence>MSVRVRFAPSPTGFVHIGSLRTALYNYLFAKRMGGEYILRVEDTDRTRIVDGAIENMLEAMAWAGVNHTEGVVLGENKEITQVGEYGPYIQSERLDIYKDYIQQLLDSGKAYYCFCSKERLDEVREKQKEAGETPKYDGNCRNLSKEEVEAKLAAGEEYVIRLKLPENHVIKFTDLVRGETEFNTDELDDQVLIKTDGFPTYHFAVVIDDHLMKITHVIRGEEWISSTPKHVYLYEAFGWEAPTFVHLPNILNKEKKKLSKRHGDVAVEDFKKKGYLPEGLVNYVALVGWSPDDNQELFTMKELEEHFSIERVSKSGGVFDTDKLNWVNQHYIKDASDEYITDLAIPFLIEAGYITEEDAKNRYDFVKDMVSVVKEKLQYVKEVTEHVNIFFGDKIELETEECREFLKLEHIPTLINALEEKIGAADEINEEAFKAMLKEIQKEHGIKGKNLFMGTRVILTGQMHGPDLPKAAAVIGKDTCLSRIKYVKENLL</sequence>
<accession>A0A0C7LA92</accession>
<dbReference type="InterPro" id="IPR049940">
    <property type="entry name" value="GluQ/Sye"/>
</dbReference>
<dbReference type="InterPro" id="IPR020751">
    <property type="entry name" value="aa-tRNA-synth_I_codon-bd_sub2"/>
</dbReference>
<evidence type="ECO:0000259" key="10">
    <source>
        <dbReference type="Pfam" id="PF19269"/>
    </source>
</evidence>
<dbReference type="Proteomes" id="UP000049127">
    <property type="component" value="Unassembled WGS sequence"/>
</dbReference>
<keyword evidence="2 8" id="KW-0963">Cytoplasm</keyword>
<keyword evidence="3 8" id="KW-0436">Ligase</keyword>
<keyword evidence="4 8" id="KW-0547">Nucleotide-binding</keyword>
<dbReference type="Pfam" id="PF00749">
    <property type="entry name" value="tRNA-synt_1c"/>
    <property type="match status" value="1"/>
</dbReference>
<comment type="similarity">
    <text evidence="1 8">Belongs to the class-I aminoacyl-tRNA synthetase family. Glutamate--tRNA ligase type 1 subfamily.</text>
</comment>
<dbReference type="InterPro" id="IPR033910">
    <property type="entry name" value="GluRS_core"/>
</dbReference>
<keyword evidence="7 8" id="KW-0030">Aminoacyl-tRNA synthetase</keyword>
<evidence type="ECO:0000256" key="1">
    <source>
        <dbReference type="ARBA" id="ARBA00007894"/>
    </source>
</evidence>
<dbReference type="Gene3D" id="3.40.50.620">
    <property type="entry name" value="HUPs"/>
    <property type="match status" value="1"/>
</dbReference>
<dbReference type="GO" id="GO:0000049">
    <property type="term" value="F:tRNA binding"/>
    <property type="evidence" value="ECO:0007669"/>
    <property type="project" value="InterPro"/>
</dbReference>
<dbReference type="RefSeq" id="WP_055342643.1">
    <property type="nucleotide sequence ID" value="NZ_CDNI01000006.1"/>
</dbReference>
<dbReference type="EMBL" id="CEKZ01000005">
    <property type="protein sequence ID" value="CEP41312.1"/>
    <property type="molecule type" value="Genomic_DNA"/>
</dbReference>
<dbReference type="InterPro" id="IPR000924">
    <property type="entry name" value="Glu/Gln-tRNA-synth"/>
</dbReference>
<dbReference type="GO" id="GO:0008270">
    <property type="term" value="F:zinc ion binding"/>
    <property type="evidence" value="ECO:0007669"/>
    <property type="project" value="InterPro"/>
</dbReference>
<dbReference type="InterPro" id="IPR004527">
    <property type="entry name" value="Glu-tRNA-ligase_bac/mito"/>
</dbReference>
<evidence type="ECO:0000259" key="9">
    <source>
        <dbReference type="Pfam" id="PF00749"/>
    </source>
</evidence>
<dbReference type="InterPro" id="IPR020058">
    <property type="entry name" value="Glu/Gln-tRNA-synth_Ib_cat-dom"/>
</dbReference>
<dbReference type="Gene3D" id="1.10.10.350">
    <property type="match status" value="1"/>
</dbReference>
<comment type="function">
    <text evidence="8">Catalyzes the attachment of glutamate to tRNA(Glu) in a two-step reaction: glutamate is first activated by ATP to form Glu-AMP and then transferred to the acceptor end of tRNA(Glu).</text>
</comment>
<name>A0A0C7LA92_PARSO</name>
<dbReference type="GO" id="GO:0005737">
    <property type="term" value="C:cytoplasm"/>
    <property type="evidence" value="ECO:0007669"/>
    <property type="project" value="UniProtKB-SubCell"/>
</dbReference>
<dbReference type="GO" id="GO:0005524">
    <property type="term" value="F:ATP binding"/>
    <property type="evidence" value="ECO:0007669"/>
    <property type="project" value="UniProtKB-UniRule"/>
</dbReference>
<dbReference type="OrthoDB" id="9807503at2"/>
<evidence type="ECO:0000256" key="2">
    <source>
        <dbReference type="ARBA" id="ARBA00022490"/>
    </source>
</evidence>
<keyword evidence="5 8" id="KW-0067">ATP-binding</keyword>
<dbReference type="InterPro" id="IPR014729">
    <property type="entry name" value="Rossmann-like_a/b/a_fold"/>
</dbReference>
<dbReference type="PRINTS" id="PR00987">
    <property type="entry name" value="TRNASYNTHGLU"/>
</dbReference>
<dbReference type="PANTHER" id="PTHR43311">
    <property type="entry name" value="GLUTAMATE--TRNA LIGASE"/>
    <property type="match status" value="1"/>
</dbReference>
<dbReference type="GO" id="GO:0004818">
    <property type="term" value="F:glutamate-tRNA ligase activity"/>
    <property type="evidence" value="ECO:0007669"/>
    <property type="project" value="UniProtKB-UniRule"/>
</dbReference>
<dbReference type="AlphaFoldDB" id="A0A0C7LA92"/>
<dbReference type="GO" id="GO:0006424">
    <property type="term" value="P:glutamyl-tRNA aminoacylation"/>
    <property type="evidence" value="ECO:0007669"/>
    <property type="project" value="UniProtKB-UniRule"/>
</dbReference>
<feature type="short sequence motif" description="'KMSKS' region" evidence="8">
    <location>
        <begin position="258"/>
        <end position="262"/>
    </location>
</feature>
<keyword evidence="6 8" id="KW-0648">Protein biosynthesis</keyword>
<dbReference type="PANTHER" id="PTHR43311:SF2">
    <property type="entry name" value="GLUTAMATE--TRNA LIGASE, MITOCHONDRIAL-RELATED"/>
    <property type="match status" value="1"/>
</dbReference>
<comment type="catalytic activity">
    <reaction evidence="8">
        <text>tRNA(Glu) + L-glutamate + ATP = L-glutamyl-tRNA(Glu) + AMP + diphosphate</text>
        <dbReference type="Rhea" id="RHEA:23540"/>
        <dbReference type="Rhea" id="RHEA-COMP:9663"/>
        <dbReference type="Rhea" id="RHEA-COMP:9680"/>
        <dbReference type="ChEBI" id="CHEBI:29985"/>
        <dbReference type="ChEBI" id="CHEBI:30616"/>
        <dbReference type="ChEBI" id="CHEBI:33019"/>
        <dbReference type="ChEBI" id="CHEBI:78442"/>
        <dbReference type="ChEBI" id="CHEBI:78520"/>
        <dbReference type="ChEBI" id="CHEBI:456215"/>
        <dbReference type="EC" id="6.1.1.17"/>
    </reaction>
</comment>
<evidence type="ECO:0000313" key="12">
    <source>
        <dbReference type="Proteomes" id="UP000049127"/>
    </source>
</evidence>
<comment type="subcellular location">
    <subcellularLocation>
        <location evidence="8">Cytoplasm</location>
    </subcellularLocation>
</comment>
<reference evidence="11 12" key="1">
    <citation type="submission" date="2015-01" db="EMBL/GenBank/DDBJ databases">
        <authorList>
            <person name="Aslett A.Martin."/>
            <person name="De Silva Nishadi"/>
        </authorList>
    </citation>
    <scope>NUCLEOTIDE SEQUENCE [LARGE SCALE GENOMIC DNA]</scope>
    <source>
        <strain evidence="11 12">R28058</strain>
    </source>
</reference>
<dbReference type="SUPFAM" id="SSF52374">
    <property type="entry name" value="Nucleotidylyl transferase"/>
    <property type="match status" value="1"/>
</dbReference>
<feature type="domain" description="Glutamyl/glutaminyl-tRNA synthetase class Ib catalytic" evidence="9">
    <location>
        <begin position="3"/>
        <end position="327"/>
    </location>
</feature>
<evidence type="ECO:0000313" key="11">
    <source>
        <dbReference type="EMBL" id="CEP41312.1"/>
    </source>
</evidence>
<dbReference type="InterPro" id="IPR045462">
    <property type="entry name" value="aa-tRNA-synth_I_cd-bd"/>
</dbReference>
<comment type="caution">
    <text evidence="8">Lacks conserved residue(s) required for the propagation of feature annotation.</text>
</comment>
<feature type="short sequence motif" description="'HIGH' region" evidence="8">
    <location>
        <begin position="9"/>
        <end position="19"/>
    </location>
</feature>
<evidence type="ECO:0000256" key="5">
    <source>
        <dbReference type="ARBA" id="ARBA00022840"/>
    </source>
</evidence>
<dbReference type="NCBIfam" id="TIGR00464">
    <property type="entry name" value="gltX_bact"/>
    <property type="match status" value="1"/>
</dbReference>
<dbReference type="CDD" id="cd00808">
    <property type="entry name" value="GluRS_core"/>
    <property type="match status" value="1"/>
</dbReference>
<evidence type="ECO:0000256" key="6">
    <source>
        <dbReference type="ARBA" id="ARBA00022917"/>
    </source>
</evidence>
<evidence type="ECO:0000256" key="8">
    <source>
        <dbReference type="HAMAP-Rule" id="MF_00022"/>
    </source>
</evidence>
<organism evidence="11 12">
    <name type="scientific">Paraclostridium sordellii</name>
    <name type="common">Clostridium sordellii</name>
    <dbReference type="NCBI Taxonomy" id="1505"/>
    <lineage>
        <taxon>Bacteria</taxon>
        <taxon>Bacillati</taxon>
        <taxon>Bacillota</taxon>
        <taxon>Clostridia</taxon>
        <taxon>Peptostreptococcales</taxon>
        <taxon>Peptostreptococcaceae</taxon>
        <taxon>Paraclostridium</taxon>
    </lineage>
</organism>
<comment type="subunit">
    <text evidence="8">Monomer.</text>
</comment>
<protein>
    <recommendedName>
        <fullName evidence="8">Glutamate--tRNA ligase</fullName>
        <ecNumber evidence="8">6.1.1.17</ecNumber>
    </recommendedName>
    <alternativeName>
        <fullName evidence="8">Glutamyl-tRNA synthetase</fullName>
        <shortName evidence="8">GluRS</shortName>
    </alternativeName>
</protein>
<proteinExistence type="inferred from homology"/>